<proteinExistence type="inferred from homology"/>
<dbReference type="InterPro" id="IPR036188">
    <property type="entry name" value="FAD/NAD-bd_sf"/>
</dbReference>
<dbReference type="InterPro" id="IPR000172">
    <property type="entry name" value="GMC_OxRdtase_N"/>
</dbReference>
<keyword evidence="8" id="KW-1185">Reference proteome</keyword>
<comment type="caution">
    <text evidence="7">The sequence shown here is derived from an EMBL/GenBank/DDBJ whole genome shotgun (WGS) entry which is preliminary data.</text>
</comment>
<sequence length="403" mass="45403">MFSTVGYIGPVQQRMVMLQFLLGLRQPKLWNKCHCSVRRQVIWPSGKGLGGSSLLNAMLYVRGNHKDYDKWAAQGAEGWSFKDVFPYFLKLEDNRNIEFLTNGYHASGGPITAEKPGYQPEIKKRVLEAAQQLGYKVIDSNGASQTGFYDLQGNLRNGQRCNSAKAYLVPVENRTNLDIIGGAHVKKVLFDGSRAFGVQFDYKNSEYLVKARREVIMAAGTTNTAQLLMLSGIGPREHLEKFKIPVIADLPVGNNFQDHCGTFLPFVLNEIPLNEKLRSPRNIQEYINRRTGPLSSVEFITSMAFLGGQEEDFPDHEIYFAEISKLIPKEQIGFHPIIYKLLVAPYENGPMMICLSQLLHPKSRGTVRLQSTNPYDPPLIDPNYFDDPADIESIVRGKNNNRS</sequence>
<comment type="cofactor">
    <cofactor evidence="1">
        <name>FAD</name>
        <dbReference type="ChEBI" id="CHEBI:57692"/>
    </cofactor>
</comment>
<evidence type="ECO:0000256" key="5">
    <source>
        <dbReference type="RuleBase" id="RU003968"/>
    </source>
</evidence>
<dbReference type="AlphaFoldDB" id="A0A4Y2HTG5"/>
<dbReference type="SUPFAM" id="SSF51905">
    <property type="entry name" value="FAD/NAD(P)-binding domain"/>
    <property type="match status" value="1"/>
</dbReference>
<dbReference type="InterPro" id="IPR007867">
    <property type="entry name" value="GMC_OxRtase_C"/>
</dbReference>
<evidence type="ECO:0000256" key="2">
    <source>
        <dbReference type="ARBA" id="ARBA00010790"/>
    </source>
</evidence>
<evidence type="ECO:0000313" key="7">
    <source>
        <dbReference type="EMBL" id="GBM68503.1"/>
    </source>
</evidence>
<dbReference type="OrthoDB" id="269227at2759"/>
<feature type="domain" description="Glucose-methanol-choline oxidoreductase N-terminal" evidence="6">
    <location>
        <begin position="46"/>
        <end position="69"/>
    </location>
</feature>
<dbReference type="Pfam" id="PF05199">
    <property type="entry name" value="GMC_oxred_C"/>
    <property type="match status" value="1"/>
</dbReference>
<dbReference type="Gene3D" id="3.30.410.40">
    <property type="match status" value="1"/>
</dbReference>
<dbReference type="Proteomes" id="UP000499080">
    <property type="component" value="Unassembled WGS sequence"/>
</dbReference>
<gene>
    <name evidence="7" type="primary">Gld_11</name>
    <name evidence="7" type="ORF">AVEN_144209_1</name>
</gene>
<reference evidence="7 8" key="1">
    <citation type="journal article" date="2019" name="Sci. Rep.">
        <title>Orb-weaving spider Araneus ventricosus genome elucidates the spidroin gene catalogue.</title>
        <authorList>
            <person name="Kono N."/>
            <person name="Nakamura H."/>
            <person name="Ohtoshi R."/>
            <person name="Moran D.A.P."/>
            <person name="Shinohara A."/>
            <person name="Yoshida Y."/>
            <person name="Fujiwara M."/>
            <person name="Mori M."/>
            <person name="Tomita M."/>
            <person name="Arakawa K."/>
        </authorList>
    </citation>
    <scope>NUCLEOTIDE SEQUENCE [LARGE SCALE GENOMIC DNA]</scope>
</reference>
<dbReference type="GO" id="GO:0016614">
    <property type="term" value="F:oxidoreductase activity, acting on CH-OH group of donors"/>
    <property type="evidence" value="ECO:0007669"/>
    <property type="project" value="InterPro"/>
</dbReference>
<evidence type="ECO:0000256" key="3">
    <source>
        <dbReference type="ARBA" id="ARBA00022630"/>
    </source>
</evidence>
<dbReference type="PANTHER" id="PTHR11552">
    <property type="entry name" value="GLUCOSE-METHANOL-CHOLINE GMC OXIDOREDUCTASE"/>
    <property type="match status" value="1"/>
</dbReference>
<protein>
    <submittedName>
        <fullName evidence="7">Glucose dehydrogenase [FAD, quinone]</fullName>
    </submittedName>
</protein>
<dbReference type="Pfam" id="PF00732">
    <property type="entry name" value="GMC_oxred_N"/>
    <property type="match status" value="1"/>
</dbReference>
<dbReference type="PANTHER" id="PTHR11552:SF147">
    <property type="entry name" value="CHOLINE DEHYDROGENASE, MITOCHONDRIAL"/>
    <property type="match status" value="1"/>
</dbReference>
<keyword evidence="3 5" id="KW-0285">Flavoprotein</keyword>
<dbReference type="EMBL" id="BGPR01002145">
    <property type="protein sequence ID" value="GBM68503.1"/>
    <property type="molecule type" value="Genomic_DNA"/>
</dbReference>
<dbReference type="GO" id="GO:0050660">
    <property type="term" value="F:flavin adenine dinucleotide binding"/>
    <property type="evidence" value="ECO:0007669"/>
    <property type="project" value="InterPro"/>
</dbReference>
<dbReference type="Gene3D" id="3.50.50.60">
    <property type="entry name" value="FAD/NAD(P)-binding domain"/>
    <property type="match status" value="1"/>
</dbReference>
<keyword evidence="4 5" id="KW-0274">FAD</keyword>
<organism evidence="7 8">
    <name type="scientific">Araneus ventricosus</name>
    <name type="common">Orbweaver spider</name>
    <name type="synonym">Epeira ventricosa</name>
    <dbReference type="NCBI Taxonomy" id="182803"/>
    <lineage>
        <taxon>Eukaryota</taxon>
        <taxon>Metazoa</taxon>
        <taxon>Ecdysozoa</taxon>
        <taxon>Arthropoda</taxon>
        <taxon>Chelicerata</taxon>
        <taxon>Arachnida</taxon>
        <taxon>Araneae</taxon>
        <taxon>Araneomorphae</taxon>
        <taxon>Entelegynae</taxon>
        <taxon>Araneoidea</taxon>
        <taxon>Araneidae</taxon>
        <taxon>Araneus</taxon>
    </lineage>
</organism>
<evidence type="ECO:0000313" key="8">
    <source>
        <dbReference type="Proteomes" id="UP000499080"/>
    </source>
</evidence>
<accession>A0A4Y2HTG5</accession>
<dbReference type="InterPro" id="IPR012132">
    <property type="entry name" value="GMC_OxRdtase"/>
</dbReference>
<dbReference type="SUPFAM" id="SSF54373">
    <property type="entry name" value="FAD-linked reductases, C-terminal domain"/>
    <property type="match status" value="1"/>
</dbReference>
<name>A0A4Y2HTG5_ARAVE</name>
<evidence type="ECO:0000256" key="4">
    <source>
        <dbReference type="ARBA" id="ARBA00022827"/>
    </source>
</evidence>
<comment type="similarity">
    <text evidence="2 5">Belongs to the GMC oxidoreductase family.</text>
</comment>
<evidence type="ECO:0000259" key="6">
    <source>
        <dbReference type="PROSITE" id="PS00623"/>
    </source>
</evidence>
<dbReference type="PROSITE" id="PS00623">
    <property type="entry name" value="GMC_OXRED_1"/>
    <property type="match status" value="1"/>
</dbReference>
<evidence type="ECO:0000256" key="1">
    <source>
        <dbReference type="ARBA" id="ARBA00001974"/>
    </source>
</evidence>